<dbReference type="Pfam" id="PF00754">
    <property type="entry name" value="F5_F8_type_C"/>
    <property type="match status" value="1"/>
</dbReference>
<dbReference type="Proteomes" id="UP000184396">
    <property type="component" value="Unassembled WGS sequence"/>
</dbReference>
<dbReference type="RefSeq" id="WP_081496181.1">
    <property type="nucleotide sequence ID" value="NZ_ALIH01000005.1"/>
</dbReference>
<sequence>MKTKNTYLLLLAVLCFNVLISQCYPDRHSTTWYDGWVSCEKSPNPKVSYGETHWIMYDLGFEYVLNETKFWNANEPKHLDYGINEFNLDISTDGVTWTNLGVFNLDRASGLSTYEGDEGPDFNSAKARYVLITPNSNHGGDCYGLSELKITITDPFLVIDDKEGFNASVYPNPFVNDLSLRIVTLDESLPIKYALYDILGRSVLANTLTMTEDNETYSLPLNGNVLSVGIYILKIRQDGKERTFKLIKNE</sequence>
<dbReference type="OrthoDB" id="901313at2"/>
<dbReference type="InterPro" id="IPR026444">
    <property type="entry name" value="Secre_tail"/>
</dbReference>
<keyword evidence="1 2" id="KW-0732">Signal</keyword>
<evidence type="ECO:0000259" key="3">
    <source>
        <dbReference type="PROSITE" id="PS50022"/>
    </source>
</evidence>
<feature type="domain" description="F5/8 type C" evidence="3">
    <location>
        <begin position="36"/>
        <end position="155"/>
    </location>
</feature>
<dbReference type="AlphaFoldDB" id="A0A1M6C567"/>
<accession>A0A1M6C567</accession>
<gene>
    <name evidence="4" type="ORF">SAMN05216261_1060</name>
</gene>
<dbReference type="Gene3D" id="2.60.120.260">
    <property type="entry name" value="Galactose-binding domain-like"/>
    <property type="match status" value="1"/>
</dbReference>
<evidence type="ECO:0000313" key="5">
    <source>
        <dbReference type="Proteomes" id="UP000184396"/>
    </source>
</evidence>
<dbReference type="SUPFAM" id="SSF49785">
    <property type="entry name" value="Galactose-binding domain-like"/>
    <property type="match status" value="1"/>
</dbReference>
<keyword evidence="5" id="KW-1185">Reference proteome</keyword>
<protein>
    <submittedName>
        <fullName evidence="4">Por secretion system C-terminal sorting domain-containing protein</fullName>
    </submittedName>
</protein>
<dbReference type="PROSITE" id="PS50022">
    <property type="entry name" value="FA58C_3"/>
    <property type="match status" value="1"/>
</dbReference>
<dbReference type="NCBIfam" id="TIGR04183">
    <property type="entry name" value="Por_Secre_tail"/>
    <property type="match status" value="1"/>
</dbReference>
<dbReference type="EMBL" id="FQYK01000002">
    <property type="protein sequence ID" value="SHI55874.1"/>
    <property type="molecule type" value="Genomic_DNA"/>
</dbReference>
<dbReference type="Pfam" id="PF18962">
    <property type="entry name" value="Por_Secre_tail"/>
    <property type="match status" value="1"/>
</dbReference>
<dbReference type="STRING" id="1178825.SAMN05216261_1060"/>
<reference evidence="4 5" key="1">
    <citation type="submission" date="2016-11" db="EMBL/GenBank/DDBJ databases">
        <authorList>
            <person name="Jaros S."/>
            <person name="Januszkiewicz K."/>
            <person name="Wedrychowicz H."/>
        </authorList>
    </citation>
    <scope>NUCLEOTIDE SEQUENCE [LARGE SCALE GENOMIC DNA]</scope>
    <source>
        <strain evidence="4 5">CGMCC 1.12213</strain>
    </source>
</reference>
<organism evidence="4 5">
    <name type="scientific">Algibacter luteus</name>
    <dbReference type="NCBI Taxonomy" id="1178825"/>
    <lineage>
        <taxon>Bacteria</taxon>
        <taxon>Pseudomonadati</taxon>
        <taxon>Bacteroidota</taxon>
        <taxon>Flavobacteriia</taxon>
        <taxon>Flavobacteriales</taxon>
        <taxon>Flavobacteriaceae</taxon>
        <taxon>Algibacter</taxon>
    </lineage>
</organism>
<feature type="signal peptide" evidence="2">
    <location>
        <begin position="1"/>
        <end position="23"/>
    </location>
</feature>
<evidence type="ECO:0000256" key="1">
    <source>
        <dbReference type="ARBA" id="ARBA00022729"/>
    </source>
</evidence>
<feature type="chain" id="PRO_5012274289" evidence="2">
    <location>
        <begin position="24"/>
        <end position="250"/>
    </location>
</feature>
<dbReference type="eggNOG" id="ENOG5032UAX">
    <property type="taxonomic scope" value="Bacteria"/>
</dbReference>
<evidence type="ECO:0000256" key="2">
    <source>
        <dbReference type="SAM" id="SignalP"/>
    </source>
</evidence>
<name>A0A1M6C567_9FLAO</name>
<dbReference type="InterPro" id="IPR000421">
    <property type="entry name" value="FA58C"/>
</dbReference>
<evidence type="ECO:0000313" key="4">
    <source>
        <dbReference type="EMBL" id="SHI55874.1"/>
    </source>
</evidence>
<dbReference type="InterPro" id="IPR008979">
    <property type="entry name" value="Galactose-bd-like_sf"/>
</dbReference>
<proteinExistence type="predicted"/>